<evidence type="ECO:0000313" key="8">
    <source>
        <dbReference type="EMBL" id="KAK7691343.1"/>
    </source>
</evidence>
<dbReference type="PANTHER" id="PTHR15263">
    <property type="entry name" value="I-KAPPA-B-LIKE PROTEIN IKBL"/>
    <property type="match status" value="1"/>
</dbReference>
<evidence type="ECO:0000256" key="6">
    <source>
        <dbReference type="SAM" id="Coils"/>
    </source>
</evidence>
<evidence type="ECO:0000256" key="4">
    <source>
        <dbReference type="ARBA" id="ARBA00023043"/>
    </source>
</evidence>
<feature type="coiled-coil region" evidence="6">
    <location>
        <begin position="171"/>
        <end position="211"/>
    </location>
</feature>
<keyword evidence="9" id="KW-1185">Reference proteome</keyword>
<accession>A0AAW0GCT4</accession>
<comment type="caution">
    <text evidence="8">The sequence shown here is derived from an EMBL/GenBank/DDBJ whole genome shotgun (WGS) entry which is preliminary data.</text>
</comment>
<gene>
    <name evidence="8" type="ORF">QCA50_004738</name>
</gene>
<dbReference type="PANTHER" id="PTHR15263:SF1">
    <property type="entry name" value="NF-KAPPA-B INHIBITOR-LIKE PROTEIN 1"/>
    <property type="match status" value="1"/>
</dbReference>
<keyword evidence="6" id="KW-0175">Coiled coil</keyword>
<proteinExistence type="predicted"/>
<evidence type="ECO:0000313" key="9">
    <source>
        <dbReference type="Proteomes" id="UP001385951"/>
    </source>
</evidence>
<keyword evidence="4" id="KW-0040">ANK repeat</keyword>
<dbReference type="GO" id="GO:0043124">
    <property type="term" value="P:negative regulation of canonical NF-kappaB signal transduction"/>
    <property type="evidence" value="ECO:0007669"/>
    <property type="project" value="InterPro"/>
</dbReference>
<dbReference type="AlphaFoldDB" id="A0AAW0GCT4"/>
<evidence type="ECO:0000256" key="7">
    <source>
        <dbReference type="SAM" id="MobiDB-lite"/>
    </source>
</evidence>
<feature type="compositionally biased region" description="Acidic residues" evidence="7">
    <location>
        <begin position="59"/>
        <end position="72"/>
    </location>
</feature>
<dbReference type="Proteomes" id="UP001385951">
    <property type="component" value="Unassembled WGS sequence"/>
</dbReference>
<comment type="subcellular location">
    <subcellularLocation>
        <location evidence="1">Nucleus</location>
    </subcellularLocation>
</comment>
<evidence type="ECO:0000256" key="5">
    <source>
        <dbReference type="ARBA" id="ARBA00023242"/>
    </source>
</evidence>
<name>A0AAW0GCT4_9APHY</name>
<dbReference type="InterPro" id="IPR038753">
    <property type="entry name" value="NFKBIL1"/>
</dbReference>
<organism evidence="8 9">
    <name type="scientific">Cerrena zonata</name>
    <dbReference type="NCBI Taxonomy" id="2478898"/>
    <lineage>
        <taxon>Eukaryota</taxon>
        <taxon>Fungi</taxon>
        <taxon>Dikarya</taxon>
        <taxon>Basidiomycota</taxon>
        <taxon>Agaricomycotina</taxon>
        <taxon>Agaricomycetes</taxon>
        <taxon>Polyporales</taxon>
        <taxon>Cerrenaceae</taxon>
        <taxon>Cerrena</taxon>
    </lineage>
</organism>
<feature type="compositionally biased region" description="Basic residues" evidence="7">
    <location>
        <begin position="21"/>
        <end position="35"/>
    </location>
</feature>
<feature type="compositionally biased region" description="Basic residues" evidence="7">
    <location>
        <begin position="1"/>
        <end position="10"/>
    </location>
</feature>
<protein>
    <submittedName>
        <fullName evidence="8">Uncharacterized protein</fullName>
    </submittedName>
</protein>
<evidence type="ECO:0000256" key="3">
    <source>
        <dbReference type="ARBA" id="ARBA00022737"/>
    </source>
</evidence>
<dbReference type="EMBL" id="JASBNA010000005">
    <property type="protein sequence ID" value="KAK7691343.1"/>
    <property type="molecule type" value="Genomic_DNA"/>
</dbReference>
<keyword evidence="2" id="KW-0597">Phosphoprotein</keyword>
<sequence>MTKGKLKLKRTPAEQAAHDARKARRAARKASKRPRYHDLSDGEGTSSSHAHKRAKDSPLDDPYDDHVQDDEAYGPPPPPSSSSRSHKPDYDDIQARLEEERFREKLWGAFGDDEHLDSVEARLNDYAHVPRRWRSGGMDRMEDDLTIDPHYMEDEDYAEWVRVGMWKRKHADEYAEQARQEGARAARLEREKAARQETKKLEAIAEEERRRRRRERHDKRWKVAKEHYEEQWKVLLGAQSVEDERKDLRFEDVPWPVFPVDIGPSTDKKGKLPSTESSIHLEDITVDAVSQFLLSTSQSNEDRATPTDDIAKKLRRDKLREAMLRFHPDKFEGRILSHVREDDRDKVREGVSKVAVALNRLMESK</sequence>
<reference evidence="8 9" key="1">
    <citation type="submission" date="2022-09" db="EMBL/GenBank/DDBJ databases">
        <authorList>
            <person name="Palmer J.M."/>
        </authorList>
    </citation>
    <scope>NUCLEOTIDE SEQUENCE [LARGE SCALE GENOMIC DNA]</scope>
    <source>
        <strain evidence="8 9">DSM 7382</strain>
    </source>
</reference>
<keyword evidence="5" id="KW-0539">Nucleus</keyword>
<keyword evidence="3" id="KW-0677">Repeat</keyword>
<feature type="compositionally biased region" description="Basic and acidic residues" evidence="7">
    <location>
        <begin position="86"/>
        <end position="95"/>
    </location>
</feature>
<evidence type="ECO:0000256" key="2">
    <source>
        <dbReference type="ARBA" id="ARBA00022553"/>
    </source>
</evidence>
<dbReference type="GO" id="GO:0005634">
    <property type="term" value="C:nucleus"/>
    <property type="evidence" value="ECO:0007669"/>
    <property type="project" value="UniProtKB-SubCell"/>
</dbReference>
<evidence type="ECO:0000256" key="1">
    <source>
        <dbReference type="ARBA" id="ARBA00004123"/>
    </source>
</evidence>
<feature type="region of interest" description="Disordered" evidence="7">
    <location>
        <begin position="1"/>
        <end position="95"/>
    </location>
</feature>